<name>A0ABY4VGP3_9GAMM</name>
<evidence type="ECO:0000313" key="3">
    <source>
        <dbReference type="Proteomes" id="UP001055658"/>
    </source>
</evidence>
<accession>A0ABY4VGP3</accession>
<reference evidence="2" key="1">
    <citation type="submission" date="2022-02" db="EMBL/GenBank/DDBJ databases">
        <title>Coral-associated bacteria.</title>
        <authorList>
            <person name="Tang K."/>
            <person name="Wang X."/>
        </authorList>
    </citation>
    <scope>NUCLEOTIDE SEQUENCE</scope>
    <source>
        <strain evidence="2">SCSIO 43006</strain>
    </source>
</reference>
<keyword evidence="3" id="KW-1185">Reference proteome</keyword>
<protein>
    <submittedName>
        <fullName evidence="2">Uncharacterized protein</fullName>
    </submittedName>
</protein>
<organism evidence="2 3">
    <name type="scientific">Microbulbifer variabilis</name>
    <dbReference type="NCBI Taxonomy" id="266805"/>
    <lineage>
        <taxon>Bacteria</taxon>
        <taxon>Pseudomonadati</taxon>
        <taxon>Pseudomonadota</taxon>
        <taxon>Gammaproteobacteria</taxon>
        <taxon>Cellvibrionales</taxon>
        <taxon>Microbulbiferaceae</taxon>
        <taxon>Microbulbifer</taxon>
    </lineage>
</organism>
<gene>
    <name evidence="2" type="ORF">MJO52_05385</name>
</gene>
<keyword evidence="1" id="KW-1133">Transmembrane helix</keyword>
<keyword evidence="1" id="KW-0472">Membrane</keyword>
<evidence type="ECO:0000313" key="2">
    <source>
        <dbReference type="EMBL" id="USD22566.1"/>
    </source>
</evidence>
<sequence length="82" mass="9028">MEPWVNITGITLNIIGVALLAKFPIDPETPSKNGLPTLNVNPGASRIQKSLIKYDIHLSYTKLGFFLIGLGFVLQLYASWPT</sequence>
<dbReference type="EMBL" id="CP092418">
    <property type="protein sequence ID" value="USD22566.1"/>
    <property type="molecule type" value="Genomic_DNA"/>
</dbReference>
<dbReference type="RefSeq" id="WP_252084923.1">
    <property type="nucleotide sequence ID" value="NZ_CP092418.1"/>
</dbReference>
<evidence type="ECO:0000256" key="1">
    <source>
        <dbReference type="SAM" id="Phobius"/>
    </source>
</evidence>
<feature type="transmembrane region" description="Helical" evidence="1">
    <location>
        <begin position="63"/>
        <end position="80"/>
    </location>
</feature>
<proteinExistence type="predicted"/>
<keyword evidence="1" id="KW-0812">Transmembrane</keyword>
<dbReference type="Proteomes" id="UP001055658">
    <property type="component" value="Chromosome"/>
</dbReference>